<sequence length="336" mass="36249">MSWAFAPPSARCYGGESPNASGCCNTCEDVRTAYAARGWSFTNPDTIDQCVSEHWSEKIKEQATEGCNVAGMIHVNKVVGNFHLSPGRAFQRNNMHVHDLVPYLAGQGKEHHDFGHVINELSFASHEEYTAGLAEEKAGSSKRKRQNKSIKERLGIKDPLTGTKAHTEESQFMFQASGFLDLPGAVRGGWLTRASEQYFLKVVPTEYRLLSGELLKTHQYSVTSYERDLSPGAQAAAAAGGKPAAGGSKEGHAQVQHGFAGVPGVYINIDPAALKVVHTQRRSSFSHFLTSTCAIVGGILSLAALLDGVLWSARGRKADEADPMALPRSASSTKSF</sequence>
<dbReference type="PANTHER" id="PTHR10984:SF25">
    <property type="entry name" value="ENDOPLASMIC RETICULUM-GOLGI INTERMEDIATE COMPARTMENT PROTEIN 3"/>
    <property type="match status" value="1"/>
</dbReference>
<protein>
    <submittedName>
        <fullName evidence="4">DUF1692-domain-containing protein</fullName>
    </submittedName>
</protein>
<dbReference type="Pfam" id="PF07970">
    <property type="entry name" value="COPIIcoated_ERV"/>
    <property type="match status" value="2"/>
</dbReference>
<reference evidence="4 5" key="1">
    <citation type="journal article" date="2018" name="Mol. Biol. Evol.">
        <title>Broad Genomic Sampling Reveals a Smut Pathogenic Ancestry of the Fungal Clade Ustilaginomycotina.</title>
        <authorList>
            <person name="Kijpornyongpan T."/>
            <person name="Mondo S.J."/>
            <person name="Barry K."/>
            <person name="Sandor L."/>
            <person name="Lee J."/>
            <person name="Lipzen A."/>
            <person name="Pangilinan J."/>
            <person name="LaButti K."/>
            <person name="Hainaut M."/>
            <person name="Henrissat B."/>
            <person name="Grigoriev I.V."/>
            <person name="Spatafora J.W."/>
            <person name="Aime M.C."/>
        </authorList>
    </citation>
    <scope>NUCLEOTIDE SEQUENCE [LARGE SCALE GENOMIC DNA]</scope>
    <source>
        <strain evidence="4 5">MCA 4186</strain>
    </source>
</reference>
<evidence type="ECO:0000313" key="4">
    <source>
        <dbReference type="EMBL" id="PWN99313.1"/>
    </source>
</evidence>
<dbReference type="OrthoDB" id="10266265at2759"/>
<dbReference type="InterPro" id="IPR012936">
    <property type="entry name" value="Erv_C"/>
</dbReference>
<keyword evidence="5" id="KW-1185">Reference proteome</keyword>
<feature type="domain" description="Endoplasmic reticulum vesicle transporter C-terminal" evidence="3">
    <location>
        <begin position="195"/>
        <end position="307"/>
    </location>
</feature>
<feature type="domain" description="Endoplasmic reticulum vesicle transporter C-terminal" evidence="3">
    <location>
        <begin position="12"/>
        <end position="175"/>
    </location>
</feature>
<dbReference type="InterPro" id="IPR045888">
    <property type="entry name" value="Erv"/>
</dbReference>
<dbReference type="GO" id="GO:0006890">
    <property type="term" value="P:retrograde vesicle-mediated transport, Golgi to endoplasmic reticulum"/>
    <property type="evidence" value="ECO:0007669"/>
    <property type="project" value="TreeGrafter"/>
</dbReference>
<comment type="similarity">
    <text evidence="1">Belongs to the ERGIC family.</text>
</comment>
<evidence type="ECO:0000259" key="3">
    <source>
        <dbReference type="Pfam" id="PF07970"/>
    </source>
</evidence>
<dbReference type="PANTHER" id="PTHR10984">
    <property type="entry name" value="ENDOPLASMIC RETICULUM-GOLGI INTERMEDIATE COMPARTMENT PROTEIN"/>
    <property type="match status" value="1"/>
</dbReference>
<proteinExistence type="inferred from homology"/>
<name>A0A316ZGA9_9BASI</name>
<dbReference type="EMBL" id="KZ819288">
    <property type="protein sequence ID" value="PWN99313.1"/>
    <property type="molecule type" value="Genomic_DNA"/>
</dbReference>
<feature type="compositionally biased region" description="Low complexity" evidence="2">
    <location>
        <begin position="233"/>
        <end position="247"/>
    </location>
</feature>
<gene>
    <name evidence="4" type="ORF">FA09DRAFT_337453</name>
</gene>
<evidence type="ECO:0000256" key="1">
    <source>
        <dbReference type="ARBA" id="ARBA00005648"/>
    </source>
</evidence>
<dbReference type="GO" id="GO:0030134">
    <property type="term" value="C:COPII-coated ER to Golgi transport vesicle"/>
    <property type="evidence" value="ECO:0007669"/>
    <property type="project" value="TreeGrafter"/>
</dbReference>
<evidence type="ECO:0000256" key="2">
    <source>
        <dbReference type="SAM" id="MobiDB-lite"/>
    </source>
</evidence>
<evidence type="ECO:0000313" key="5">
    <source>
        <dbReference type="Proteomes" id="UP000245946"/>
    </source>
</evidence>
<dbReference type="GO" id="GO:0006888">
    <property type="term" value="P:endoplasmic reticulum to Golgi vesicle-mediated transport"/>
    <property type="evidence" value="ECO:0007669"/>
    <property type="project" value="TreeGrafter"/>
</dbReference>
<dbReference type="Proteomes" id="UP000245946">
    <property type="component" value="Unassembled WGS sequence"/>
</dbReference>
<dbReference type="AlphaFoldDB" id="A0A316ZGA9"/>
<dbReference type="GeneID" id="37271541"/>
<dbReference type="GO" id="GO:0000139">
    <property type="term" value="C:Golgi membrane"/>
    <property type="evidence" value="ECO:0007669"/>
    <property type="project" value="TreeGrafter"/>
</dbReference>
<accession>A0A316ZGA9</accession>
<feature type="region of interest" description="Disordered" evidence="2">
    <location>
        <begin position="233"/>
        <end position="252"/>
    </location>
</feature>
<dbReference type="STRING" id="58919.A0A316ZGA9"/>
<organism evidence="4 5">
    <name type="scientific">Tilletiopsis washingtonensis</name>
    <dbReference type="NCBI Taxonomy" id="58919"/>
    <lineage>
        <taxon>Eukaryota</taxon>
        <taxon>Fungi</taxon>
        <taxon>Dikarya</taxon>
        <taxon>Basidiomycota</taxon>
        <taxon>Ustilaginomycotina</taxon>
        <taxon>Exobasidiomycetes</taxon>
        <taxon>Entylomatales</taxon>
        <taxon>Entylomatales incertae sedis</taxon>
        <taxon>Tilletiopsis</taxon>
    </lineage>
</organism>
<feature type="region of interest" description="Disordered" evidence="2">
    <location>
        <begin position="134"/>
        <end position="162"/>
    </location>
</feature>
<dbReference type="RefSeq" id="XP_025599592.1">
    <property type="nucleotide sequence ID" value="XM_025743997.1"/>
</dbReference>
<dbReference type="GO" id="GO:0005789">
    <property type="term" value="C:endoplasmic reticulum membrane"/>
    <property type="evidence" value="ECO:0007669"/>
    <property type="project" value="TreeGrafter"/>
</dbReference>